<evidence type="ECO:0000313" key="2">
    <source>
        <dbReference type="Proteomes" id="UP000264120"/>
    </source>
</evidence>
<organism evidence="1 2">
    <name type="scientific">Komagataeibacter saccharivorans</name>
    <dbReference type="NCBI Taxonomy" id="265959"/>
    <lineage>
        <taxon>Bacteria</taxon>
        <taxon>Pseudomonadati</taxon>
        <taxon>Pseudomonadota</taxon>
        <taxon>Alphaproteobacteria</taxon>
        <taxon>Acetobacterales</taxon>
        <taxon>Acetobacteraceae</taxon>
        <taxon>Komagataeibacter</taxon>
    </lineage>
</organism>
<keyword evidence="2" id="KW-1185">Reference proteome</keyword>
<evidence type="ECO:0000313" key="1">
    <source>
        <dbReference type="EMBL" id="AXY21048.1"/>
    </source>
</evidence>
<dbReference type="KEGG" id="ksc:CD178_00221"/>
<proteinExistence type="predicted"/>
<accession>A0A347W855</accession>
<sequence>MCPGALFEAKKFLLLALRNMNVRHDRFRLLSEASDMDSMKHAGRSNDQ</sequence>
<name>A0A347W855_9PROT</name>
<dbReference type="Proteomes" id="UP000264120">
    <property type="component" value="Chromosome"/>
</dbReference>
<reference evidence="1 2" key="1">
    <citation type="submission" date="2017-08" db="EMBL/GenBank/DDBJ databases">
        <title>Complete genome sequence of Gluconacetobacter saccharivorans CV1 isolated from Fermented Vinegar.</title>
        <authorList>
            <person name="Kim S.-Y."/>
        </authorList>
    </citation>
    <scope>NUCLEOTIDE SEQUENCE [LARGE SCALE GENOMIC DNA]</scope>
    <source>
        <strain evidence="1 2">CV1</strain>
    </source>
</reference>
<dbReference type="AlphaFoldDB" id="A0A347W855"/>
<protein>
    <submittedName>
        <fullName evidence="1">Uncharacterized protein</fullName>
    </submittedName>
</protein>
<gene>
    <name evidence="1" type="ORF">CD178_00221</name>
</gene>
<dbReference type="EMBL" id="CP023036">
    <property type="protein sequence ID" value="AXY21048.1"/>
    <property type="molecule type" value="Genomic_DNA"/>
</dbReference>